<reference evidence="6 7" key="2">
    <citation type="submission" date="2018-03" db="EMBL/GenBank/DDBJ databases">
        <authorList>
            <person name="Keele B.F."/>
        </authorList>
    </citation>
    <scope>NUCLEOTIDE SEQUENCE [LARGE SCALE GENOMIC DNA]</scope>
    <source>
        <strain evidence="6 7">D13</strain>
    </source>
</reference>
<proteinExistence type="predicted"/>
<dbReference type="InterPro" id="IPR036188">
    <property type="entry name" value="FAD/NAD-bd_sf"/>
</dbReference>
<comment type="cofactor">
    <cofactor evidence="1">
        <name>FAD</name>
        <dbReference type="ChEBI" id="CHEBI:57692"/>
    </cofactor>
</comment>
<dbReference type="PANTHER" id="PTHR42887:SF1">
    <property type="entry name" value="BLR3961 PROTEIN"/>
    <property type="match status" value="1"/>
</dbReference>
<evidence type="ECO:0000313" key="7">
    <source>
        <dbReference type="Proteomes" id="UP000241074"/>
    </source>
</evidence>
<dbReference type="AlphaFoldDB" id="A0A2P1PV56"/>
<evidence type="ECO:0000256" key="2">
    <source>
        <dbReference type="ARBA" id="ARBA00022630"/>
    </source>
</evidence>
<dbReference type="InterPro" id="IPR004792">
    <property type="entry name" value="BaiN-like"/>
</dbReference>
<organism evidence="6 7">
    <name type="scientific">Ahniella affigens</name>
    <dbReference type="NCBI Taxonomy" id="2021234"/>
    <lineage>
        <taxon>Bacteria</taxon>
        <taxon>Pseudomonadati</taxon>
        <taxon>Pseudomonadota</taxon>
        <taxon>Gammaproteobacteria</taxon>
        <taxon>Lysobacterales</taxon>
        <taxon>Rhodanobacteraceae</taxon>
        <taxon>Ahniella</taxon>
    </lineage>
</organism>
<dbReference type="Proteomes" id="UP000241074">
    <property type="component" value="Chromosome"/>
</dbReference>
<dbReference type="Gene3D" id="1.10.8.260">
    <property type="entry name" value="HI0933 insert domain-like"/>
    <property type="match status" value="1"/>
</dbReference>
<dbReference type="EMBL" id="CP027860">
    <property type="protein sequence ID" value="AVP98664.1"/>
    <property type="molecule type" value="Genomic_DNA"/>
</dbReference>
<dbReference type="SUPFAM" id="SSF160996">
    <property type="entry name" value="HI0933 insert domain-like"/>
    <property type="match status" value="1"/>
</dbReference>
<dbReference type="InterPro" id="IPR057661">
    <property type="entry name" value="RsdA/BaiN/AoA(So)_Rossmann"/>
</dbReference>
<dbReference type="RefSeq" id="WP_106892584.1">
    <property type="nucleotide sequence ID" value="NZ_CP027860.1"/>
</dbReference>
<feature type="domain" description="RsdA/BaiN/AoA(So)-like Rossmann fold-like" evidence="4">
    <location>
        <begin position="10"/>
        <end position="409"/>
    </location>
</feature>
<dbReference type="KEGG" id="xba:C7S18_16370"/>
<protein>
    <submittedName>
        <fullName evidence="6">Aminoacetone oxidase family FAD-binding enzyme</fullName>
    </submittedName>
</protein>
<sequence>MSTSTQSTTLAVIGGGPAGLMAALTAAEQGVAVALYEGKPSVGRKFLIAGRGGLNLTHNEAADRFAQRFGLQQAWVSPWLSQFSADHARAFAAELGIATFVGTSGRVFPDDMKAAPMLRAWVQRLRSRGVLMHMRHRLSALESDGQGGWSLRFQHDSESVQVATRAVVLALGGASWPQLGSDGSFASWLSPYATVADFKPANCGFELAWSEGFRRRKAGAPLKSIALIPPVGADHLVEAQPSAKGECVISEYGLEGSLIYAHARWIRDRLESGPAAIELDLLPDLATDRVLREWSQQPAKRSLSERLRRMPGLDALKVDLCLEAHKQFKLPATAFPHALKALPLPFDRPRPIAEAISTAGGVVQSSLDETLMLRQAPGVFCAGEMLDWEAPTGGYLLTASMASGVVAAQGATRWLQREDGAAT</sequence>
<evidence type="ECO:0000313" key="6">
    <source>
        <dbReference type="EMBL" id="AVP98664.1"/>
    </source>
</evidence>
<dbReference type="Gene3D" id="3.50.50.60">
    <property type="entry name" value="FAD/NAD(P)-binding domain"/>
    <property type="match status" value="1"/>
</dbReference>
<dbReference type="SUPFAM" id="SSF51905">
    <property type="entry name" value="FAD/NAD(P)-binding domain"/>
    <property type="match status" value="1"/>
</dbReference>
<dbReference type="PRINTS" id="PR00411">
    <property type="entry name" value="PNDRDTASEI"/>
</dbReference>
<gene>
    <name evidence="6" type="ORF">C7S18_16370</name>
</gene>
<dbReference type="InterPro" id="IPR055178">
    <property type="entry name" value="RsdA/BaiN/AoA(So)-like_dom"/>
</dbReference>
<dbReference type="NCBIfam" id="TIGR00275">
    <property type="entry name" value="aminoacetone oxidase family FAD-binding enzyme"/>
    <property type="match status" value="1"/>
</dbReference>
<feature type="domain" description="RsdA/BaiN/AoA(So)-like insert" evidence="5">
    <location>
        <begin position="199"/>
        <end position="357"/>
    </location>
</feature>
<dbReference type="Pfam" id="PF22780">
    <property type="entry name" value="HI0933_like_1st"/>
    <property type="match status" value="1"/>
</dbReference>
<name>A0A2P1PV56_9GAMM</name>
<keyword evidence="2" id="KW-0285">Flavoprotein</keyword>
<evidence type="ECO:0000259" key="4">
    <source>
        <dbReference type="Pfam" id="PF03486"/>
    </source>
</evidence>
<dbReference type="Pfam" id="PF03486">
    <property type="entry name" value="HI0933_like"/>
    <property type="match status" value="1"/>
</dbReference>
<reference evidence="6 7" key="1">
    <citation type="submission" date="2018-03" db="EMBL/GenBank/DDBJ databases">
        <title>Ahniella affigens gen. nov., sp. nov., a gammaproteobacterium isolated from sandy soil near a stream.</title>
        <authorList>
            <person name="Ko Y."/>
            <person name="Kim J.-H."/>
        </authorList>
    </citation>
    <scope>NUCLEOTIDE SEQUENCE [LARGE SCALE GENOMIC DNA]</scope>
    <source>
        <strain evidence="6 7">D13</strain>
    </source>
</reference>
<dbReference type="PANTHER" id="PTHR42887">
    <property type="entry name" value="OS12G0638800 PROTEIN"/>
    <property type="match status" value="1"/>
</dbReference>
<evidence type="ECO:0000256" key="1">
    <source>
        <dbReference type="ARBA" id="ARBA00001974"/>
    </source>
</evidence>
<dbReference type="Gene3D" id="2.40.30.10">
    <property type="entry name" value="Translation factors"/>
    <property type="match status" value="1"/>
</dbReference>
<accession>A0A2P1PV56</accession>
<dbReference type="PRINTS" id="PR00368">
    <property type="entry name" value="FADPNR"/>
</dbReference>
<evidence type="ECO:0000256" key="3">
    <source>
        <dbReference type="ARBA" id="ARBA00022827"/>
    </source>
</evidence>
<dbReference type="NCBIfam" id="TIGR03862">
    <property type="entry name" value="flavo_PP4765"/>
    <property type="match status" value="1"/>
</dbReference>
<keyword evidence="3" id="KW-0274">FAD</keyword>
<dbReference type="InterPro" id="IPR022460">
    <property type="entry name" value="Flavoprotein_PP4765"/>
</dbReference>
<evidence type="ECO:0000259" key="5">
    <source>
        <dbReference type="Pfam" id="PF22780"/>
    </source>
</evidence>
<dbReference type="InterPro" id="IPR023166">
    <property type="entry name" value="BaiN-like_dom_sf"/>
</dbReference>
<keyword evidence="7" id="KW-1185">Reference proteome</keyword>
<dbReference type="OrthoDB" id="5288829at2"/>